<keyword evidence="5 14" id="KW-0347">Helicase</keyword>
<feature type="binding site" evidence="14">
    <location>
        <begin position="40"/>
        <end position="47"/>
    </location>
    <ligand>
        <name>ATP</name>
        <dbReference type="ChEBI" id="CHEBI:30616"/>
    </ligand>
</feature>
<dbReference type="Pfam" id="PF00580">
    <property type="entry name" value="UvrD-helicase"/>
    <property type="match status" value="1"/>
</dbReference>
<evidence type="ECO:0000256" key="7">
    <source>
        <dbReference type="ARBA" id="ARBA00022840"/>
    </source>
</evidence>
<dbReference type="GO" id="GO:0004386">
    <property type="term" value="F:helicase activity"/>
    <property type="evidence" value="ECO:0007669"/>
    <property type="project" value="UniProtKB-KW"/>
</dbReference>
<dbReference type="EMBL" id="JBHLUB010000003">
    <property type="protein sequence ID" value="MFC0581364.1"/>
    <property type="molecule type" value="Genomic_DNA"/>
</dbReference>
<dbReference type="Pfam" id="PF12705">
    <property type="entry name" value="PDDEXK_1"/>
    <property type="match status" value="1"/>
</dbReference>
<evidence type="ECO:0000256" key="2">
    <source>
        <dbReference type="ARBA" id="ARBA00022741"/>
    </source>
</evidence>
<accession>A0ABV6P8A6</accession>
<comment type="catalytic activity">
    <reaction evidence="13">
        <text>ATP + H2O = ADP + phosphate + H(+)</text>
        <dbReference type="Rhea" id="RHEA:13065"/>
        <dbReference type="ChEBI" id="CHEBI:15377"/>
        <dbReference type="ChEBI" id="CHEBI:15378"/>
        <dbReference type="ChEBI" id="CHEBI:30616"/>
        <dbReference type="ChEBI" id="CHEBI:43474"/>
        <dbReference type="ChEBI" id="CHEBI:456216"/>
        <dbReference type="EC" id="5.6.2.4"/>
    </reaction>
</comment>
<dbReference type="SUPFAM" id="SSF52540">
    <property type="entry name" value="P-loop containing nucleoside triphosphate hydrolases"/>
    <property type="match status" value="1"/>
</dbReference>
<comment type="caution">
    <text evidence="17">The sequence shown here is derived from an EMBL/GenBank/DDBJ whole genome shotgun (WGS) entry which is preliminary data.</text>
</comment>
<evidence type="ECO:0000256" key="6">
    <source>
        <dbReference type="ARBA" id="ARBA00022839"/>
    </source>
</evidence>
<keyword evidence="4 14" id="KW-0378">Hydrolase</keyword>
<dbReference type="EC" id="5.6.2.4" evidence="12"/>
<keyword evidence="2 14" id="KW-0547">Nucleotide-binding</keyword>
<evidence type="ECO:0000313" key="17">
    <source>
        <dbReference type="EMBL" id="MFC0581364.1"/>
    </source>
</evidence>
<protein>
    <recommendedName>
        <fullName evidence="12">DNA 3'-5' helicase</fullName>
        <ecNumber evidence="12">5.6.2.4</ecNumber>
    </recommendedName>
</protein>
<dbReference type="InterPro" id="IPR014016">
    <property type="entry name" value="UvrD-like_ATP-bd"/>
</dbReference>
<dbReference type="InterPro" id="IPR014017">
    <property type="entry name" value="DNA_helicase_UvrD-like_C"/>
</dbReference>
<dbReference type="InterPro" id="IPR011335">
    <property type="entry name" value="Restrct_endonuc-II-like"/>
</dbReference>
<evidence type="ECO:0000256" key="3">
    <source>
        <dbReference type="ARBA" id="ARBA00022763"/>
    </source>
</evidence>
<keyword evidence="3" id="KW-0227">DNA damage</keyword>
<dbReference type="InterPro" id="IPR000212">
    <property type="entry name" value="DNA_helicase_UvrD/REP"/>
</dbReference>
<evidence type="ECO:0000256" key="12">
    <source>
        <dbReference type="ARBA" id="ARBA00034808"/>
    </source>
</evidence>
<dbReference type="Gene3D" id="3.40.50.300">
    <property type="entry name" value="P-loop containing nucleotide triphosphate hydrolases"/>
    <property type="match status" value="3"/>
</dbReference>
<dbReference type="Proteomes" id="UP001589862">
    <property type="component" value="Unassembled WGS sequence"/>
</dbReference>
<sequence length="1134" mass="124647">MEQNPRITSADIADALGTFRPTEEQAAVIEANLDPRLVVAGAGSGKTATMADRVAWLVANGICRPEQILGVTFTRKAAGELAERVNAKLRALVSAGLLEEPDAAEPFGEPMVSTYHSYAQSLVREHGLRLGVEPEAELINDARASMIIREILDEHREEFSEFTNAASTLVSAASRLCSESAEHLVDTTGVAAEPQRLLDTVFMPMVTGYQAQGKTPTAGMNTIIASIENQKLVAQLAIKFTQYKRENQLLDYGDLVAFAARLAKDYPQVGAVEREKYAVVLLDEFQDTSHAQLELFSALFGNGHPVTAVGDPNQSIYGFRGASAGQLASFRHRFPIVTDDKHTNSAISYLTIAWRNSESVLATANKIIDGFPAPPAGIELTKLRPAPTADKGLVELGYYLSDEEEAEAVAAAFLNQRELFLAEQQRLPEAERKQPTMAILTRTHAQVPVLIKALTDAGLDYEELALTGLLLTPEIQDLRAILALLADPMNNHGALRILTGAKYKLGAADMVAFAKWAAATQRMRDGNDAAPESEETELRFDTDDDHSVSLAEALEKLRTLPAPTGEDRPYPQPNISAAARTRMQNFAGLMQRFHSYPKHDLAGLIRFIEQQLGLDVELLANPRRSTATARANVEAFLAVAREHQASAGSSDIVAFLDMLDAAIENEKGLDKAAVETKPGAVQILTAHAAKGLEWDLVAVIGLNKGGLSAEPERNEQWVSTLGMLPWPLRGDKANLPEFTATPDPDLSWSAWERENINYFKEQVKHHLGVEERRLAYVALTRAKSYLLLTGHRFKGTTTRPREASAFLTECLELADSSSADSLNLRLVTDVESINEIDENPRGNLINVGWWPQDSFEPAPPVTISAEELEATLRTGWTPTPTPIKDALGQAARTVEQSTLQALPENELGERIGFMLDRLQINKTAHQRIELPETINPSTFVQLAKNPETVLEQWRRPMPEKPSSHARRGTAFHTWVEEHYEHSHLLDLEEVRNFADAEHDKRLDLEQMKKNFLGSRFADRQPVAIEVALQTPVSGIAVPGRIDAVFTTDDGGVELVDWKTGRKPHGQELTDNSIQLALYRLAWSRLYDVPLDKIRATFFYVASNEIVEVTDLVDEATLEGIVAAAQQASASTTSS</sequence>
<dbReference type="PROSITE" id="PS51217">
    <property type="entry name" value="UVRD_HELICASE_CTER"/>
    <property type="match status" value="1"/>
</dbReference>
<evidence type="ECO:0000313" key="18">
    <source>
        <dbReference type="Proteomes" id="UP001589862"/>
    </source>
</evidence>
<feature type="domain" description="UvrD-like helicase ATP-binding" evidence="15">
    <location>
        <begin position="19"/>
        <end position="357"/>
    </location>
</feature>
<keyword evidence="10" id="KW-0413">Isomerase</keyword>
<dbReference type="Pfam" id="PF13361">
    <property type="entry name" value="UvrD_C"/>
    <property type="match status" value="1"/>
</dbReference>
<keyword evidence="6" id="KW-0269">Exonuclease</keyword>
<evidence type="ECO:0000256" key="10">
    <source>
        <dbReference type="ARBA" id="ARBA00023235"/>
    </source>
</evidence>
<keyword evidence="8" id="KW-0238">DNA-binding</keyword>
<evidence type="ECO:0000256" key="8">
    <source>
        <dbReference type="ARBA" id="ARBA00023125"/>
    </source>
</evidence>
<proteinExistence type="predicted"/>
<reference evidence="17 18" key="1">
    <citation type="submission" date="2024-09" db="EMBL/GenBank/DDBJ databases">
        <authorList>
            <person name="Sun Q."/>
            <person name="Mori K."/>
        </authorList>
    </citation>
    <scope>NUCLEOTIDE SEQUENCE [LARGE SCALE GENOMIC DNA]</scope>
    <source>
        <strain evidence="17 18">NCAIM B.02604</strain>
    </source>
</reference>
<dbReference type="InterPro" id="IPR027417">
    <property type="entry name" value="P-loop_NTPase"/>
</dbReference>
<dbReference type="Gene3D" id="1.10.486.10">
    <property type="entry name" value="PCRA, domain 4"/>
    <property type="match status" value="1"/>
</dbReference>
<dbReference type="CDD" id="cd17932">
    <property type="entry name" value="DEXQc_UvrD"/>
    <property type="match status" value="1"/>
</dbReference>
<dbReference type="InterPro" id="IPR038726">
    <property type="entry name" value="PDDEXK_AddAB-type"/>
</dbReference>
<keyword evidence="18" id="KW-1185">Reference proteome</keyword>
<evidence type="ECO:0000256" key="14">
    <source>
        <dbReference type="PROSITE-ProRule" id="PRU00560"/>
    </source>
</evidence>
<gene>
    <name evidence="17" type="ORF">ACFFFR_03025</name>
</gene>
<evidence type="ECO:0000259" key="15">
    <source>
        <dbReference type="PROSITE" id="PS51198"/>
    </source>
</evidence>
<dbReference type="Gene3D" id="3.30.160.800">
    <property type="match status" value="1"/>
</dbReference>
<dbReference type="PROSITE" id="PS51198">
    <property type="entry name" value="UVRD_HELICASE_ATP_BIND"/>
    <property type="match status" value="1"/>
</dbReference>
<name>A0ABV6P8A6_9MICC</name>
<dbReference type="InterPro" id="IPR011604">
    <property type="entry name" value="PDDEXK-like_dom_sf"/>
</dbReference>
<feature type="domain" description="UvrD-like helicase C-terminal" evidence="16">
    <location>
        <begin position="358"/>
        <end position="691"/>
    </location>
</feature>
<evidence type="ECO:0000256" key="13">
    <source>
        <dbReference type="ARBA" id="ARBA00048988"/>
    </source>
</evidence>
<evidence type="ECO:0000256" key="4">
    <source>
        <dbReference type="ARBA" id="ARBA00022801"/>
    </source>
</evidence>
<evidence type="ECO:0000256" key="11">
    <source>
        <dbReference type="ARBA" id="ARBA00034617"/>
    </source>
</evidence>
<evidence type="ECO:0000256" key="1">
    <source>
        <dbReference type="ARBA" id="ARBA00022722"/>
    </source>
</evidence>
<evidence type="ECO:0000256" key="9">
    <source>
        <dbReference type="ARBA" id="ARBA00023204"/>
    </source>
</evidence>
<evidence type="ECO:0000256" key="5">
    <source>
        <dbReference type="ARBA" id="ARBA00022806"/>
    </source>
</evidence>
<keyword evidence="7 14" id="KW-0067">ATP-binding</keyword>
<dbReference type="SUPFAM" id="SSF52980">
    <property type="entry name" value="Restriction endonuclease-like"/>
    <property type="match status" value="1"/>
</dbReference>
<evidence type="ECO:0000259" key="16">
    <source>
        <dbReference type="PROSITE" id="PS51217"/>
    </source>
</evidence>
<organism evidence="17 18">
    <name type="scientific">Micrococcoides hystricis</name>
    <dbReference type="NCBI Taxonomy" id="1572761"/>
    <lineage>
        <taxon>Bacteria</taxon>
        <taxon>Bacillati</taxon>
        <taxon>Actinomycetota</taxon>
        <taxon>Actinomycetes</taxon>
        <taxon>Micrococcales</taxon>
        <taxon>Micrococcaceae</taxon>
        <taxon>Micrococcoides</taxon>
    </lineage>
</organism>
<keyword evidence="1" id="KW-0540">Nuclease</keyword>
<keyword evidence="9" id="KW-0234">DNA repair</keyword>
<dbReference type="PANTHER" id="PTHR11070">
    <property type="entry name" value="UVRD / RECB / PCRA DNA HELICASE FAMILY MEMBER"/>
    <property type="match status" value="1"/>
</dbReference>
<dbReference type="PANTHER" id="PTHR11070:SF55">
    <property type="entry name" value="DNA 3'-5' HELICASE"/>
    <property type="match status" value="1"/>
</dbReference>
<dbReference type="Gene3D" id="3.90.320.10">
    <property type="match status" value="1"/>
</dbReference>
<comment type="catalytic activity">
    <reaction evidence="11">
        <text>Couples ATP hydrolysis with the unwinding of duplex DNA by translocating in the 3'-5' direction.</text>
        <dbReference type="EC" id="5.6.2.4"/>
    </reaction>
</comment>